<proteinExistence type="inferred from homology"/>
<feature type="domain" description="FAD/NAD(P)-binding" evidence="6">
    <location>
        <begin position="3"/>
        <end position="328"/>
    </location>
</feature>
<feature type="domain" description="Pyridine nucleotide-disulphide oxidoreductase dimerisation" evidence="5">
    <location>
        <begin position="348"/>
        <end position="456"/>
    </location>
</feature>
<organism evidence="7 8">
    <name type="scientific">Actinomycetospora endophytica</name>
    <dbReference type="NCBI Taxonomy" id="2291215"/>
    <lineage>
        <taxon>Bacteria</taxon>
        <taxon>Bacillati</taxon>
        <taxon>Actinomycetota</taxon>
        <taxon>Actinomycetes</taxon>
        <taxon>Pseudonocardiales</taxon>
        <taxon>Pseudonocardiaceae</taxon>
        <taxon>Actinomycetospora</taxon>
    </lineage>
</organism>
<dbReference type="Gene3D" id="3.50.50.60">
    <property type="entry name" value="FAD/NAD(P)-binding domain"/>
    <property type="match status" value="2"/>
</dbReference>
<dbReference type="PIRSF" id="PIRSF000350">
    <property type="entry name" value="Mercury_reductase_MerA"/>
    <property type="match status" value="1"/>
</dbReference>
<dbReference type="RefSeq" id="WP_230739441.1">
    <property type="nucleotide sequence ID" value="NZ_JAJNDB010000008.1"/>
</dbReference>
<evidence type="ECO:0000256" key="3">
    <source>
        <dbReference type="ARBA" id="ARBA00022630"/>
    </source>
</evidence>
<keyword evidence="8" id="KW-1185">Reference proteome</keyword>
<accession>A0ABS8PGV3</accession>
<gene>
    <name evidence="7" type="ORF">LQ327_28935</name>
</gene>
<dbReference type="PRINTS" id="PR00411">
    <property type="entry name" value="PNDRDTASEI"/>
</dbReference>
<dbReference type="InterPro" id="IPR004099">
    <property type="entry name" value="Pyr_nucl-diS_OxRdtase_dimer"/>
</dbReference>
<keyword evidence="4" id="KW-0274">FAD</keyword>
<dbReference type="InterPro" id="IPR023753">
    <property type="entry name" value="FAD/NAD-binding_dom"/>
</dbReference>
<dbReference type="EMBL" id="JAJNDB010000008">
    <property type="protein sequence ID" value="MCD2197404.1"/>
    <property type="molecule type" value="Genomic_DNA"/>
</dbReference>
<comment type="cofactor">
    <cofactor evidence="1">
        <name>FAD</name>
        <dbReference type="ChEBI" id="CHEBI:57692"/>
    </cofactor>
</comment>
<dbReference type="Pfam" id="PF07992">
    <property type="entry name" value="Pyr_redox_2"/>
    <property type="match status" value="1"/>
</dbReference>
<dbReference type="Gene3D" id="3.30.390.30">
    <property type="match status" value="1"/>
</dbReference>
<dbReference type="SUPFAM" id="SSF51905">
    <property type="entry name" value="FAD/NAD(P)-binding domain"/>
    <property type="match status" value="1"/>
</dbReference>
<dbReference type="PANTHER" id="PTHR43014">
    <property type="entry name" value="MERCURIC REDUCTASE"/>
    <property type="match status" value="1"/>
</dbReference>
<evidence type="ECO:0000313" key="7">
    <source>
        <dbReference type="EMBL" id="MCD2197404.1"/>
    </source>
</evidence>
<evidence type="ECO:0000256" key="4">
    <source>
        <dbReference type="ARBA" id="ARBA00022827"/>
    </source>
</evidence>
<dbReference type="SUPFAM" id="SSF55424">
    <property type="entry name" value="FAD/NAD-linked reductases, dimerisation (C-terminal) domain"/>
    <property type="match status" value="1"/>
</dbReference>
<evidence type="ECO:0000256" key="1">
    <source>
        <dbReference type="ARBA" id="ARBA00001974"/>
    </source>
</evidence>
<evidence type="ECO:0000259" key="5">
    <source>
        <dbReference type="Pfam" id="PF02852"/>
    </source>
</evidence>
<comment type="similarity">
    <text evidence="2">Belongs to the class-I pyridine nucleotide-disulfide oxidoreductase family.</text>
</comment>
<dbReference type="NCBIfam" id="NF005883">
    <property type="entry name" value="PRK07845.1"/>
    <property type="match status" value="1"/>
</dbReference>
<sequence>MTRIVILGGGPAGYEAALVAAQHEADVVLVEEDSLGGNCVAYDCVPSKTFIASAGVRAGFRRNIDMGIDVDSDEATVDLPRVNGRVRGLALAQSADIKATVQRAGVRVCDGRGRFRASDIHSATHDIEVSHSDGRTEVVTADVALIATGASPRVLPDAVPDGRRILTWRQIYDLEDLPEHLVVVGSGVTGAEFVSAYAELGVPVTLISSRDRVLPHEDPDAAATLEEVFTERGVTIEPRSRADKVVATADGVRVTLSDGREVTGSHALMTVGSVPNTEGLGCEEIGLDLRDSGHITVDRVSRTSVPGVYAAGDCTGLLPLASVAAMQGRIAMWHALGEGVGPLRLKTVASAVFTRPEVATVGIGHKQVESGEFAAREVLLPLGTNPRAKMQALSRGFVKVFCRPATGVVIGGVIVAPVASELILPLAMAVQNNLTVDDLAHTFSIYPSLSGSVTEAGRRLMQHDDLD</sequence>
<dbReference type="InterPro" id="IPR016156">
    <property type="entry name" value="FAD/NAD-linked_Rdtase_dimer_sf"/>
</dbReference>
<dbReference type="Proteomes" id="UP001199469">
    <property type="component" value="Unassembled WGS sequence"/>
</dbReference>
<reference evidence="7 8" key="1">
    <citation type="submission" date="2021-11" db="EMBL/GenBank/DDBJ databases">
        <title>Draft genome sequence of Actinomycetospora sp. SF1 isolated from the rhizosphere soil.</title>
        <authorList>
            <person name="Duangmal K."/>
            <person name="Chantavorakit T."/>
        </authorList>
    </citation>
    <scope>NUCLEOTIDE SEQUENCE [LARGE SCALE GENOMIC DNA]</scope>
    <source>
        <strain evidence="7 8">TBRC 5722</strain>
    </source>
</reference>
<name>A0ABS8PGV3_9PSEU</name>
<keyword evidence="3" id="KW-0285">Flavoprotein</keyword>
<dbReference type="InterPro" id="IPR036188">
    <property type="entry name" value="FAD/NAD-bd_sf"/>
</dbReference>
<comment type="caution">
    <text evidence="7">The sequence shown here is derived from an EMBL/GenBank/DDBJ whole genome shotgun (WGS) entry which is preliminary data.</text>
</comment>
<evidence type="ECO:0000259" key="6">
    <source>
        <dbReference type="Pfam" id="PF07992"/>
    </source>
</evidence>
<evidence type="ECO:0000256" key="2">
    <source>
        <dbReference type="ARBA" id="ARBA00007532"/>
    </source>
</evidence>
<evidence type="ECO:0000313" key="8">
    <source>
        <dbReference type="Proteomes" id="UP001199469"/>
    </source>
</evidence>
<dbReference type="Pfam" id="PF02852">
    <property type="entry name" value="Pyr_redox_dim"/>
    <property type="match status" value="1"/>
</dbReference>
<protein>
    <submittedName>
        <fullName evidence="7">NAD(P)H-quinone dehydrogenase</fullName>
    </submittedName>
</protein>
<dbReference type="PRINTS" id="PR00368">
    <property type="entry name" value="FADPNR"/>
</dbReference>
<dbReference type="PANTHER" id="PTHR43014:SF1">
    <property type="entry name" value="NAD(P)H DEHYDROGENASE (QUINONE)"/>
    <property type="match status" value="1"/>
</dbReference>
<dbReference type="InterPro" id="IPR001100">
    <property type="entry name" value="Pyr_nuc-diS_OxRdtase"/>
</dbReference>